<accession>A0A1X7T410</accession>
<dbReference type="AlphaFoldDB" id="A0A1X7T410"/>
<dbReference type="InterPro" id="IPR010926">
    <property type="entry name" value="Myosin_TH1"/>
</dbReference>
<evidence type="ECO:0000259" key="2">
    <source>
        <dbReference type="PROSITE" id="PS51757"/>
    </source>
</evidence>
<protein>
    <recommendedName>
        <fullName evidence="2">TH1 domain-containing protein</fullName>
    </recommendedName>
</protein>
<dbReference type="STRING" id="400682.A0A1X7T410"/>
<dbReference type="GO" id="GO:0003774">
    <property type="term" value="F:cytoskeletal motor activity"/>
    <property type="evidence" value="ECO:0007669"/>
    <property type="project" value="InterPro"/>
</dbReference>
<dbReference type="eggNOG" id="ENOG502S9D9">
    <property type="taxonomic scope" value="Eukaryota"/>
</dbReference>
<evidence type="ECO:0000256" key="1">
    <source>
        <dbReference type="SAM" id="MobiDB-lite"/>
    </source>
</evidence>
<dbReference type="GO" id="GO:0016459">
    <property type="term" value="C:myosin complex"/>
    <property type="evidence" value="ECO:0007669"/>
    <property type="project" value="InterPro"/>
</dbReference>
<proteinExistence type="predicted"/>
<dbReference type="InParanoid" id="A0A1X7T410"/>
<dbReference type="EnsemblMetazoa" id="Aqu2.1.09219_001">
    <property type="protein sequence ID" value="Aqu2.1.09219_001"/>
    <property type="gene ID" value="Aqu2.1.09219"/>
</dbReference>
<dbReference type="Pfam" id="PF06017">
    <property type="entry name" value="Myosin_TH1"/>
    <property type="match status" value="1"/>
</dbReference>
<feature type="domain" description="TH1" evidence="2">
    <location>
        <begin position="665"/>
        <end position="778"/>
    </location>
</feature>
<reference evidence="3" key="1">
    <citation type="submission" date="2017-05" db="UniProtKB">
        <authorList>
            <consortium name="EnsemblMetazoa"/>
        </authorList>
    </citation>
    <scope>IDENTIFICATION</scope>
</reference>
<feature type="region of interest" description="Disordered" evidence="1">
    <location>
        <begin position="70"/>
        <end position="115"/>
    </location>
</feature>
<dbReference type="OrthoDB" id="8118845at2759"/>
<feature type="compositionally biased region" description="Low complexity" evidence="1">
    <location>
        <begin position="77"/>
        <end position="99"/>
    </location>
</feature>
<organism evidence="3">
    <name type="scientific">Amphimedon queenslandica</name>
    <name type="common">Sponge</name>
    <dbReference type="NCBI Taxonomy" id="400682"/>
    <lineage>
        <taxon>Eukaryota</taxon>
        <taxon>Metazoa</taxon>
        <taxon>Porifera</taxon>
        <taxon>Demospongiae</taxon>
        <taxon>Heteroscleromorpha</taxon>
        <taxon>Haplosclerida</taxon>
        <taxon>Niphatidae</taxon>
        <taxon>Amphimedon</taxon>
    </lineage>
</organism>
<sequence length="778" mass="86265">MAERCCPCNGVTSRCIRCVCVKEGCQCSSCRAGKGGTCHNRPNQGTQNAVSPLPSPSSSTATCANTLVTDSTDSSNPSLTSVPSAAPSLSPSPLSYPHSMVSSPDSGNTVGGHYLEPSEVDSMIHQAYGSSLCPPLSSPSDPEWSTRWKAITQLSGRHYDLPRNSCGRRYVSLLTAEIQDLTRGTFPSERALLFSSVILQRDRTIKKGQDILRTLNRRMDLWELNNHDSLVQEAIRCDRPFQTRRRPKNHDEHTKRVFSRLMLLGKIRAAMRWLTNRSKGSVLSPNDQVPSTTNSTTTSISVLEALKQKHPQPHPPHSFSLLQPSSLPLLEDVDVTGAHVGNVAHRIQGSAGPTGCDSSHWQDILLRFGSHSARLRDAVAGLTRHLANSLVEWDSVQALLANRLIALDKCPGIRPIGVGETLRRIMGKTVCMLTRDNAESVCGVSQLCAGLQSGIEGAIHTARDMFSDDDTGMLVMDAKNAFNSINRLSLLWNVRVLWPRASRYIFNTYRGWSSLILKGCNETIYSREGVIQGDPLSMFVYAIGTIPLIQKLSNTSGLTQLWYADDSSALGNLSVLRSWLDKLIEIGPLFGYFPEPKKSSLIVHEHLTDQARHIFRDSNIAVVTSCRFLGGIIGDSSSQERFVSMKTEQWESYVRMLTLVASDHPQEAYIALTKSLQNEWLYLQRVTPNCGHLFQSVEDSLSSVFIPALIGKRERIEFAQTVNKYDRRFKCTKRDLLLSAQFVYLIGREKIKKGSHKGQFVEVVKRKLPLETITAVSM</sequence>
<evidence type="ECO:0000313" key="3">
    <source>
        <dbReference type="EnsemblMetazoa" id="Aqu2.1.09219_001"/>
    </source>
</evidence>
<dbReference type="PROSITE" id="PS51757">
    <property type="entry name" value="TH1"/>
    <property type="match status" value="1"/>
</dbReference>
<name>A0A1X7T410_AMPQE</name>